<comment type="caution">
    <text evidence="1">The sequence shown here is derived from an EMBL/GenBank/DDBJ whole genome shotgun (WGS) entry which is preliminary data.</text>
</comment>
<dbReference type="EMBL" id="JANPWZ010000475">
    <property type="protein sequence ID" value="KAJ3576447.1"/>
    <property type="molecule type" value="Genomic_DNA"/>
</dbReference>
<keyword evidence="2" id="KW-1185">Reference proteome</keyword>
<gene>
    <name evidence="1" type="ORF">NPX13_g3696</name>
</gene>
<reference evidence="1" key="1">
    <citation type="submission" date="2022-07" db="EMBL/GenBank/DDBJ databases">
        <title>Genome Sequence of Xylaria arbuscula.</title>
        <authorList>
            <person name="Buettner E."/>
        </authorList>
    </citation>
    <scope>NUCLEOTIDE SEQUENCE</scope>
    <source>
        <strain evidence="1">VT107</strain>
    </source>
</reference>
<dbReference type="AlphaFoldDB" id="A0A9W8NHZ7"/>
<evidence type="ECO:0000313" key="1">
    <source>
        <dbReference type="EMBL" id="KAJ3576447.1"/>
    </source>
</evidence>
<evidence type="ECO:0000313" key="2">
    <source>
        <dbReference type="Proteomes" id="UP001148614"/>
    </source>
</evidence>
<dbReference type="Gene3D" id="3.10.450.50">
    <property type="match status" value="1"/>
</dbReference>
<dbReference type="VEuPathDB" id="FungiDB:F4678DRAFT_456651"/>
<dbReference type="SUPFAM" id="SSF54427">
    <property type="entry name" value="NTF2-like"/>
    <property type="match status" value="1"/>
</dbReference>
<organism evidence="1 2">
    <name type="scientific">Xylaria arbuscula</name>
    <dbReference type="NCBI Taxonomy" id="114810"/>
    <lineage>
        <taxon>Eukaryota</taxon>
        <taxon>Fungi</taxon>
        <taxon>Dikarya</taxon>
        <taxon>Ascomycota</taxon>
        <taxon>Pezizomycotina</taxon>
        <taxon>Sordariomycetes</taxon>
        <taxon>Xylariomycetidae</taxon>
        <taxon>Xylariales</taxon>
        <taxon>Xylariaceae</taxon>
        <taxon>Xylaria</taxon>
    </lineage>
</organism>
<name>A0A9W8NHZ7_9PEZI</name>
<protein>
    <submittedName>
        <fullName evidence="1">Uncharacterized protein</fullName>
    </submittedName>
</protein>
<proteinExistence type="predicted"/>
<dbReference type="Proteomes" id="UP001148614">
    <property type="component" value="Unassembled WGS sequence"/>
</dbReference>
<sequence>MNVYKERRIQTINSLLDGYRSLSVVKLLEPLAAGFHHQVLPESLGMPIRDKDAFAKHATGIFGIFEEFSIIPRTIIDDAAAGIVAIDAQMLGTLKGGKGKWENECMMTVRLTEDGFSILEIREFVDSAKAMEMARLHAPTEFGSKAGCNIDADEHGLFDWVTIDAGSWVYVGAAVVAYIGLRRMLS</sequence>
<accession>A0A9W8NHZ7</accession>
<dbReference type="InterPro" id="IPR032710">
    <property type="entry name" value="NTF2-like_dom_sf"/>
</dbReference>